<organism evidence="1 2">
    <name type="scientific">Pseudomassariella vexata</name>
    <dbReference type="NCBI Taxonomy" id="1141098"/>
    <lineage>
        <taxon>Eukaryota</taxon>
        <taxon>Fungi</taxon>
        <taxon>Dikarya</taxon>
        <taxon>Ascomycota</taxon>
        <taxon>Pezizomycotina</taxon>
        <taxon>Sordariomycetes</taxon>
        <taxon>Xylariomycetidae</taxon>
        <taxon>Amphisphaeriales</taxon>
        <taxon>Pseudomassariaceae</taxon>
        <taxon>Pseudomassariella</taxon>
    </lineage>
</organism>
<reference evidence="1 2" key="1">
    <citation type="submission" date="2016-07" db="EMBL/GenBank/DDBJ databases">
        <title>Pervasive Adenine N6-methylation of Active Genes in Fungi.</title>
        <authorList>
            <consortium name="DOE Joint Genome Institute"/>
            <person name="Mondo S.J."/>
            <person name="Dannebaum R.O."/>
            <person name="Kuo R.C."/>
            <person name="Labutti K."/>
            <person name="Haridas S."/>
            <person name="Kuo A."/>
            <person name="Salamov A."/>
            <person name="Ahrendt S.R."/>
            <person name="Lipzen A."/>
            <person name="Sullivan W."/>
            <person name="Andreopoulos W.B."/>
            <person name="Clum A."/>
            <person name="Lindquist E."/>
            <person name="Daum C."/>
            <person name="Ramamoorthy G.K."/>
            <person name="Gryganskyi A."/>
            <person name="Culley D."/>
            <person name="Magnuson J.K."/>
            <person name="James T.Y."/>
            <person name="O'Malley M.A."/>
            <person name="Stajich J.E."/>
            <person name="Spatafora J.W."/>
            <person name="Visel A."/>
            <person name="Grigoriev I.V."/>
        </authorList>
    </citation>
    <scope>NUCLEOTIDE SEQUENCE [LARGE SCALE GENOMIC DNA]</scope>
    <source>
        <strain evidence="1 2">CBS 129021</strain>
    </source>
</reference>
<comment type="caution">
    <text evidence="1">The sequence shown here is derived from an EMBL/GenBank/DDBJ whole genome shotgun (WGS) entry which is preliminary data.</text>
</comment>
<proteinExistence type="predicted"/>
<protein>
    <submittedName>
        <fullName evidence="1">Uncharacterized protein</fullName>
    </submittedName>
</protein>
<dbReference type="AlphaFoldDB" id="A0A1Y2DQC1"/>
<dbReference type="Proteomes" id="UP000193689">
    <property type="component" value="Unassembled WGS sequence"/>
</dbReference>
<sequence length="79" mass="9393">MICPAWLLAPFRFISELVVLSCVTWSLRRGNLFELRALASSSWWRWCFTKNPIRDRDSDKCGSRWRRHVVCLSRSHSHT</sequence>
<name>A0A1Y2DQC1_9PEZI</name>
<dbReference type="EMBL" id="MCFJ01000010">
    <property type="protein sequence ID" value="ORY61334.1"/>
    <property type="molecule type" value="Genomic_DNA"/>
</dbReference>
<evidence type="ECO:0000313" key="1">
    <source>
        <dbReference type="EMBL" id="ORY61334.1"/>
    </source>
</evidence>
<dbReference type="InParanoid" id="A0A1Y2DQC1"/>
<gene>
    <name evidence="1" type="ORF">BCR38DRAFT_32372</name>
</gene>
<dbReference type="RefSeq" id="XP_040713411.1">
    <property type="nucleotide sequence ID" value="XM_040854787.1"/>
</dbReference>
<dbReference type="GeneID" id="63770999"/>
<evidence type="ECO:0000313" key="2">
    <source>
        <dbReference type="Proteomes" id="UP000193689"/>
    </source>
</evidence>
<keyword evidence="2" id="KW-1185">Reference proteome</keyword>
<accession>A0A1Y2DQC1</accession>